<keyword evidence="1" id="KW-0677">Repeat</keyword>
<dbReference type="SUPFAM" id="SSF48403">
    <property type="entry name" value="Ankyrin repeat"/>
    <property type="match status" value="1"/>
</dbReference>
<evidence type="ECO:0000313" key="5">
    <source>
        <dbReference type="Proteomes" id="UP001281003"/>
    </source>
</evidence>
<comment type="caution">
    <text evidence="4">The sequence shown here is derived from an EMBL/GenBank/DDBJ whole genome shotgun (WGS) entry which is preliminary data.</text>
</comment>
<keyword evidence="2 3" id="KW-0040">ANK repeat</keyword>
<reference evidence="4" key="2">
    <citation type="submission" date="2023-07" db="EMBL/GenBank/DDBJ databases">
        <authorList>
            <consortium name="Lawrence Berkeley National Laboratory"/>
            <person name="Haridas S."/>
            <person name="Hensen N."/>
            <person name="Bonometti L."/>
            <person name="Westerberg I."/>
            <person name="Brannstrom I.O."/>
            <person name="Guillou S."/>
            <person name="Cros-Aarteil S."/>
            <person name="Calhoun S."/>
            <person name="Kuo A."/>
            <person name="Mondo S."/>
            <person name="Pangilinan J."/>
            <person name="Riley R."/>
            <person name="LaButti K."/>
            <person name="Andreopoulos B."/>
            <person name="Lipzen A."/>
            <person name="Chen C."/>
            <person name="Yanf M."/>
            <person name="Daum C."/>
            <person name="Ng V."/>
            <person name="Clum A."/>
            <person name="Steindorff A."/>
            <person name="Ohm R."/>
            <person name="Martin F."/>
            <person name="Silar P."/>
            <person name="Natvig D."/>
            <person name="Lalanne C."/>
            <person name="Gautier V."/>
            <person name="Ament-velasquez S.L."/>
            <person name="Kruys A."/>
            <person name="Hutchinson M.I."/>
            <person name="Powell A.J."/>
            <person name="Barry K."/>
            <person name="Miller A.N."/>
            <person name="Grigoriev I.V."/>
            <person name="Debuchy R."/>
            <person name="Gladieux P."/>
            <person name="Thoren M.H."/>
            <person name="Johannesson H."/>
        </authorList>
    </citation>
    <scope>NUCLEOTIDE SEQUENCE</scope>
    <source>
        <strain evidence="4">FGSC 1904</strain>
    </source>
</reference>
<dbReference type="SMART" id="SM00248">
    <property type="entry name" value="ANK"/>
    <property type="match status" value="4"/>
</dbReference>
<evidence type="ECO:0000256" key="2">
    <source>
        <dbReference type="ARBA" id="ARBA00023043"/>
    </source>
</evidence>
<dbReference type="PANTHER" id="PTHR24161">
    <property type="entry name" value="ANK_REP_REGION DOMAIN-CONTAINING PROTEIN-RELATED"/>
    <property type="match status" value="1"/>
</dbReference>
<feature type="repeat" description="ANK" evidence="3">
    <location>
        <begin position="169"/>
        <end position="201"/>
    </location>
</feature>
<dbReference type="AlphaFoldDB" id="A0AAE0UEE4"/>
<dbReference type="InterPro" id="IPR002110">
    <property type="entry name" value="Ankyrin_rpt"/>
</dbReference>
<dbReference type="EMBL" id="JAUTDP010000003">
    <property type="protein sequence ID" value="KAK3400750.1"/>
    <property type="molecule type" value="Genomic_DNA"/>
</dbReference>
<protein>
    <submittedName>
        <fullName evidence="4">Uncharacterized protein</fullName>
    </submittedName>
</protein>
<evidence type="ECO:0000256" key="3">
    <source>
        <dbReference type="PROSITE-ProRule" id="PRU00023"/>
    </source>
</evidence>
<dbReference type="PROSITE" id="PS50297">
    <property type="entry name" value="ANK_REP_REGION"/>
    <property type="match status" value="2"/>
</dbReference>
<reference evidence="4" key="1">
    <citation type="journal article" date="2023" name="Mol. Phylogenet. Evol.">
        <title>Genome-scale phylogeny and comparative genomics of the fungal order Sordariales.</title>
        <authorList>
            <person name="Hensen N."/>
            <person name="Bonometti L."/>
            <person name="Westerberg I."/>
            <person name="Brannstrom I.O."/>
            <person name="Guillou S."/>
            <person name="Cros-Aarteil S."/>
            <person name="Calhoun S."/>
            <person name="Haridas S."/>
            <person name="Kuo A."/>
            <person name="Mondo S."/>
            <person name="Pangilinan J."/>
            <person name="Riley R."/>
            <person name="LaButti K."/>
            <person name="Andreopoulos B."/>
            <person name="Lipzen A."/>
            <person name="Chen C."/>
            <person name="Yan M."/>
            <person name="Daum C."/>
            <person name="Ng V."/>
            <person name="Clum A."/>
            <person name="Steindorff A."/>
            <person name="Ohm R.A."/>
            <person name="Martin F."/>
            <person name="Silar P."/>
            <person name="Natvig D.O."/>
            <person name="Lalanne C."/>
            <person name="Gautier V."/>
            <person name="Ament-Velasquez S.L."/>
            <person name="Kruys A."/>
            <person name="Hutchinson M.I."/>
            <person name="Powell A.J."/>
            <person name="Barry K."/>
            <person name="Miller A.N."/>
            <person name="Grigoriev I.V."/>
            <person name="Debuchy R."/>
            <person name="Gladieux P."/>
            <person name="Hiltunen Thoren M."/>
            <person name="Johannesson H."/>
        </authorList>
    </citation>
    <scope>NUCLEOTIDE SEQUENCE</scope>
    <source>
        <strain evidence="4">FGSC 1904</strain>
    </source>
</reference>
<proteinExistence type="predicted"/>
<dbReference type="Gene3D" id="1.25.40.20">
    <property type="entry name" value="Ankyrin repeat-containing domain"/>
    <property type="match status" value="2"/>
</dbReference>
<name>A0AAE0UEE4_SORBR</name>
<organism evidence="4 5">
    <name type="scientific">Sordaria brevicollis</name>
    <dbReference type="NCBI Taxonomy" id="83679"/>
    <lineage>
        <taxon>Eukaryota</taxon>
        <taxon>Fungi</taxon>
        <taxon>Dikarya</taxon>
        <taxon>Ascomycota</taxon>
        <taxon>Pezizomycotina</taxon>
        <taxon>Sordariomycetes</taxon>
        <taxon>Sordariomycetidae</taxon>
        <taxon>Sordariales</taxon>
        <taxon>Sordariaceae</taxon>
        <taxon>Sordaria</taxon>
    </lineage>
</organism>
<accession>A0AAE0UEE4</accession>
<dbReference type="Pfam" id="PF12796">
    <property type="entry name" value="Ank_2"/>
    <property type="match status" value="1"/>
</dbReference>
<feature type="repeat" description="ANK" evidence="3">
    <location>
        <begin position="117"/>
        <end position="149"/>
    </location>
</feature>
<keyword evidence="5" id="KW-1185">Reference proteome</keyword>
<dbReference type="PROSITE" id="PS50088">
    <property type="entry name" value="ANK_REPEAT"/>
    <property type="match status" value="2"/>
</dbReference>
<sequence>MHTPLFLRLPQELHVLVSNNLKEDGSLKALSALSRTSRSLRSSYEPALYLALVREKGDNSLPACDYALMWGARHGSIPVMAQAKAYGADHDKQVKHANGRLGWRHPVRRTCLDSCYGWASALQTAVHNGHVDAVQWLLDQGANVDAGGAENPAVDICRCCNMSDPPSEGRRSIVHLAVCAGHVSTLRVLLERGASLEVAEQIDGEHILHAVLMSELDTYRKDNKQEPLAMLKVVLDHLAQGTTSESARSSALNSVGKRQLTLLQFTIDFFHLEHMREVFALLVRAGASLGPLPSTAEWTGGSPCVSFLLYTLKRYGICNAFYKALDLGAEINGNRPDPVNAHPRWQSPLHFLVRHAEQEPLLQESRLYEGDPSLLYEHEGRGRRHREHVAELLRRGAFLDIQDAEGRTPLGNAMSYGSEHISLNRRLWALKMVKVMLKNAVQGHPVLENGVSEESVAKAKEWMEEVSPRVRRKACDLVKEVGH</sequence>
<dbReference type="InterPro" id="IPR036770">
    <property type="entry name" value="Ankyrin_rpt-contain_sf"/>
</dbReference>
<dbReference type="PANTHER" id="PTHR24161:SF124">
    <property type="entry name" value="TRANSIENT RECEPTOR POTENTIAL CHANNEL PYREXIA"/>
    <property type="match status" value="1"/>
</dbReference>
<evidence type="ECO:0000313" key="4">
    <source>
        <dbReference type="EMBL" id="KAK3400750.1"/>
    </source>
</evidence>
<dbReference type="Proteomes" id="UP001281003">
    <property type="component" value="Unassembled WGS sequence"/>
</dbReference>
<gene>
    <name evidence="4" type="ORF">B0T20DRAFT_476860</name>
</gene>
<evidence type="ECO:0000256" key="1">
    <source>
        <dbReference type="ARBA" id="ARBA00022737"/>
    </source>
</evidence>